<keyword evidence="3" id="KW-1185">Reference proteome</keyword>
<comment type="caution">
    <text evidence="2">The sequence shown here is derived from an EMBL/GenBank/DDBJ whole genome shotgun (WGS) entry which is preliminary data.</text>
</comment>
<protein>
    <submittedName>
        <fullName evidence="2">Uncharacterized protein</fullName>
    </submittedName>
</protein>
<feature type="region of interest" description="Disordered" evidence="1">
    <location>
        <begin position="346"/>
        <end position="388"/>
    </location>
</feature>
<reference evidence="2" key="1">
    <citation type="journal article" date="2021" name="Mol. Ecol. Resour.">
        <title>Apolygus lucorum genome provides insights into omnivorousness and mesophyll feeding.</title>
        <authorList>
            <person name="Liu Y."/>
            <person name="Liu H."/>
            <person name="Wang H."/>
            <person name="Huang T."/>
            <person name="Liu B."/>
            <person name="Yang B."/>
            <person name="Yin L."/>
            <person name="Li B."/>
            <person name="Zhang Y."/>
            <person name="Zhang S."/>
            <person name="Jiang F."/>
            <person name="Zhang X."/>
            <person name="Ren Y."/>
            <person name="Wang B."/>
            <person name="Wang S."/>
            <person name="Lu Y."/>
            <person name="Wu K."/>
            <person name="Fan W."/>
            <person name="Wang G."/>
        </authorList>
    </citation>
    <scope>NUCLEOTIDE SEQUENCE</scope>
    <source>
        <strain evidence="2">12Hb</strain>
    </source>
</reference>
<evidence type="ECO:0000313" key="2">
    <source>
        <dbReference type="EMBL" id="KAF6213867.1"/>
    </source>
</evidence>
<organism evidence="2 3">
    <name type="scientific">Apolygus lucorum</name>
    <name type="common">Small green plant bug</name>
    <name type="synonym">Lygocoris lucorum</name>
    <dbReference type="NCBI Taxonomy" id="248454"/>
    <lineage>
        <taxon>Eukaryota</taxon>
        <taxon>Metazoa</taxon>
        <taxon>Ecdysozoa</taxon>
        <taxon>Arthropoda</taxon>
        <taxon>Hexapoda</taxon>
        <taxon>Insecta</taxon>
        <taxon>Pterygota</taxon>
        <taxon>Neoptera</taxon>
        <taxon>Paraneoptera</taxon>
        <taxon>Hemiptera</taxon>
        <taxon>Heteroptera</taxon>
        <taxon>Panheteroptera</taxon>
        <taxon>Cimicomorpha</taxon>
        <taxon>Miridae</taxon>
        <taxon>Mirini</taxon>
        <taxon>Apolygus</taxon>
    </lineage>
</organism>
<dbReference type="AlphaFoldDB" id="A0A6A4KB18"/>
<feature type="compositionally biased region" description="Basic and acidic residues" evidence="1">
    <location>
        <begin position="350"/>
        <end position="366"/>
    </location>
</feature>
<feature type="compositionally biased region" description="Polar residues" evidence="1">
    <location>
        <begin position="37"/>
        <end position="49"/>
    </location>
</feature>
<name>A0A6A4KB18_APOLU</name>
<feature type="region of interest" description="Disordered" evidence="1">
    <location>
        <begin position="1"/>
        <end position="50"/>
    </location>
</feature>
<evidence type="ECO:0000256" key="1">
    <source>
        <dbReference type="SAM" id="MobiDB-lite"/>
    </source>
</evidence>
<proteinExistence type="predicted"/>
<dbReference type="Proteomes" id="UP000466442">
    <property type="component" value="Unassembled WGS sequence"/>
</dbReference>
<gene>
    <name evidence="2" type="ORF">GE061_011592</name>
</gene>
<evidence type="ECO:0000313" key="3">
    <source>
        <dbReference type="Proteomes" id="UP000466442"/>
    </source>
</evidence>
<accession>A0A6A4KB18</accession>
<sequence length="965" mass="109236">MEIPKPEPGRWIQSAVVAKKPNSPKKSRRKNADTAKKVTNSSENRNSKSPKCLIKITGSRYNGTFLVSVDPTMDDAIYKTMREIEVGLGHQLKRKPSTVRVAPSPKSCLSSVFKCFTQSGTLQDRKKYMVESPKKVTNRSAKDAREFRPVWAKLPERLEPIEASVVKKLNSSSIQFKKQEENCVTTPKPVSSNLAISSTKVPKSDESSYKLMGKKKAHISNSVDQISMSRSPKTLSGFSGIEIGLKVQPNVATAEERRRVTKLHGNDELLRNGCRSLQNGDKRSLYVSIEEVADGKPFLKLAFSGGNRDDFNKKIDQRSESDDDYLIREDKNDVVQTVKRNKDNTAGILKQEESKSCQREENKSFKSTEVQVSGDLGRENDSTQPTENINHTSKCNTCCLDSGSQNYKKLFPTQRLMNIFRRRNCVPESETKTNRMPYIVHKLYDPKSILVTKPAYSRAVDRMIQSRTSCLSNSTLLRNTRFDDLSNSSIRNIKPELSTQYINEEVDDYRPKRDFGMSTSTVDDFDEVLQNICGPNYWYHRSETSSLNRNDGDMSEHNINCSSEKRLDLNCNRGSQTENLNVDTTTGQEGRTEGSNVNLLIERNLEQINSYNFNADLRRRKIRTVHTCTESDLVGRGNIGHLLDTSKDSGNRSTDLEALDTAKNEFLNKFKSLQIGEPKPSIEFSKGTADLGPMVTGNGAVEAHRNDIPIEVIPLDEELPLKKQSVVVRDPKNNSFLRETKNVINMTPCIEMQKQFGDEKVAEKIKWYQQEEVANVKRAIKIKSRSCQDISKIISRPEIMEGAIPVIQERKFCCGCWCFMSSRTGKGFSLGYGIGNTKRTNVLERGTGKSKLKYYSDASHLEGCSAAAQDSDICRNLSVHRISMDRLSAIANVDRSNDQPRSGLFYRTIRTIKNKITHLFGRNESTRNLNKVKSNMHDKIVFIPVPLEKKHENIQLLKKKRNKFF</sequence>
<dbReference type="EMBL" id="WIXP02000003">
    <property type="protein sequence ID" value="KAF6213867.1"/>
    <property type="molecule type" value="Genomic_DNA"/>
</dbReference>